<evidence type="ECO:0000313" key="2">
    <source>
        <dbReference type="EMBL" id="MBA2113793.1"/>
    </source>
</evidence>
<gene>
    <name evidence="2" type="ORF">HOV93_09450</name>
</gene>
<feature type="transmembrane region" description="Helical" evidence="1">
    <location>
        <begin position="12"/>
        <end position="35"/>
    </location>
</feature>
<sequence>MKPAPSSTSRPLSYAATAIVVIALIMGVGPGVLLVNRPTMFLGLPLLYFWGIGWYFVICGVAIICYFFIWRGDQDIADKEERP</sequence>
<dbReference type="RefSeq" id="WP_207395277.1">
    <property type="nucleotide sequence ID" value="NZ_JABRWO010000002.1"/>
</dbReference>
<dbReference type="EMBL" id="JABRWO010000002">
    <property type="protein sequence ID" value="MBA2113793.1"/>
    <property type="molecule type" value="Genomic_DNA"/>
</dbReference>
<evidence type="ECO:0000313" key="3">
    <source>
        <dbReference type="Proteomes" id="UP000551616"/>
    </source>
</evidence>
<keyword evidence="3" id="KW-1185">Reference proteome</keyword>
<name>A0A7V8V2K8_9BACT</name>
<evidence type="ECO:0008006" key="4">
    <source>
        <dbReference type="Google" id="ProtNLM"/>
    </source>
</evidence>
<reference evidence="2 3" key="1">
    <citation type="submission" date="2020-05" db="EMBL/GenBank/DDBJ databases">
        <title>Bremerella alba sp. nov., a novel planctomycete isolated from the surface of the macroalga Fucus spiralis.</title>
        <authorList>
            <person name="Godinho O."/>
            <person name="Botelho R."/>
            <person name="Albuquerque L."/>
            <person name="Wiegand S."/>
            <person name="Da Costa M.S."/>
            <person name="Lobo-Da-Cunha A."/>
            <person name="Jogler C."/>
            <person name="Lage O.M."/>
        </authorList>
    </citation>
    <scope>NUCLEOTIDE SEQUENCE [LARGE SCALE GENOMIC DNA]</scope>
    <source>
        <strain evidence="2 3">FF15</strain>
    </source>
</reference>
<dbReference type="AlphaFoldDB" id="A0A7V8V2K8"/>
<dbReference type="Proteomes" id="UP000551616">
    <property type="component" value="Unassembled WGS sequence"/>
</dbReference>
<keyword evidence="1" id="KW-1133">Transmembrane helix</keyword>
<keyword evidence="1" id="KW-0812">Transmembrane</keyword>
<feature type="transmembrane region" description="Helical" evidence="1">
    <location>
        <begin position="47"/>
        <end position="69"/>
    </location>
</feature>
<proteinExistence type="predicted"/>
<accession>A0A7V8V2K8</accession>
<organism evidence="2 3">
    <name type="scientific">Bremerella alba</name>
    <dbReference type="NCBI Taxonomy" id="980252"/>
    <lineage>
        <taxon>Bacteria</taxon>
        <taxon>Pseudomonadati</taxon>
        <taxon>Planctomycetota</taxon>
        <taxon>Planctomycetia</taxon>
        <taxon>Pirellulales</taxon>
        <taxon>Pirellulaceae</taxon>
        <taxon>Bremerella</taxon>
    </lineage>
</organism>
<comment type="caution">
    <text evidence="2">The sequence shown here is derived from an EMBL/GenBank/DDBJ whole genome shotgun (WGS) entry which is preliminary data.</text>
</comment>
<keyword evidence="1" id="KW-0472">Membrane</keyword>
<protein>
    <recommendedName>
        <fullName evidence="4">DUF3311 domain-containing protein</fullName>
    </recommendedName>
</protein>
<evidence type="ECO:0000256" key="1">
    <source>
        <dbReference type="SAM" id="Phobius"/>
    </source>
</evidence>